<dbReference type="Gene3D" id="2.60.120.730">
    <property type="match status" value="2"/>
</dbReference>
<dbReference type="EMBL" id="BMDI01000001">
    <property type="protein sequence ID" value="GGI16905.1"/>
    <property type="molecule type" value="Genomic_DNA"/>
</dbReference>
<dbReference type="Proteomes" id="UP000642180">
    <property type="component" value="Unassembled WGS sequence"/>
</dbReference>
<feature type="domain" description="Viral coat protein P2 C-terminal" evidence="2">
    <location>
        <begin position="154"/>
        <end position="272"/>
    </location>
</feature>
<dbReference type="Pfam" id="PF25513">
    <property type="entry name" value="P2_C"/>
    <property type="match status" value="1"/>
</dbReference>
<dbReference type="Pfam" id="PF18628">
    <property type="entry name" value="P2_N"/>
    <property type="match status" value="1"/>
</dbReference>
<dbReference type="InterPro" id="IPR057915">
    <property type="entry name" value="P2_C"/>
</dbReference>
<dbReference type="InterPro" id="IPR053751">
    <property type="entry name" value="Viral_Major_Capsid_sf"/>
</dbReference>
<evidence type="ECO:0000313" key="4">
    <source>
        <dbReference type="Proteomes" id="UP000642180"/>
    </source>
</evidence>
<protein>
    <recommendedName>
        <fullName evidence="5">Viral coat protein P2 N-terminal domain-containing protein</fullName>
    </recommendedName>
</protein>
<feature type="domain" description="Viral coat protein P2 N-terminal" evidence="1">
    <location>
        <begin position="12"/>
        <end position="131"/>
    </location>
</feature>
<reference evidence="4" key="1">
    <citation type="journal article" date="2019" name="Int. J. Syst. Evol. Microbiol.">
        <title>The Global Catalogue of Microorganisms (GCM) 10K type strain sequencing project: providing services to taxonomists for standard genome sequencing and annotation.</title>
        <authorList>
            <consortium name="The Broad Institute Genomics Platform"/>
            <consortium name="The Broad Institute Genome Sequencing Center for Infectious Disease"/>
            <person name="Wu L."/>
            <person name="Ma J."/>
        </authorList>
    </citation>
    <scope>NUCLEOTIDE SEQUENCE [LARGE SCALE GENOMIC DNA]</scope>
    <source>
        <strain evidence="4">CCM 2767</strain>
    </source>
</reference>
<evidence type="ECO:0000259" key="2">
    <source>
        <dbReference type="Pfam" id="PF25513"/>
    </source>
</evidence>
<accession>A0A8J3AQD8</accession>
<organism evidence="3 4">
    <name type="scientific">Oxalicibacterium faecigallinarum</name>
    <dbReference type="NCBI Taxonomy" id="573741"/>
    <lineage>
        <taxon>Bacteria</taxon>
        <taxon>Pseudomonadati</taxon>
        <taxon>Pseudomonadota</taxon>
        <taxon>Betaproteobacteria</taxon>
        <taxon>Burkholderiales</taxon>
        <taxon>Oxalobacteraceae</taxon>
        <taxon>Oxalicibacterium</taxon>
    </lineage>
</organism>
<gene>
    <name evidence="3" type="ORF">GCM10008066_06300</name>
</gene>
<evidence type="ECO:0000259" key="1">
    <source>
        <dbReference type="Pfam" id="PF18628"/>
    </source>
</evidence>
<comment type="caution">
    <text evidence="3">The sequence shown here is derived from an EMBL/GenBank/DDBJ whole genome shotgun (WGS) entry which is preliminary data.</text>
</comment>
<keyword evidence="4" id="KW-1185">Reference proteome</keyword>
<dbReference type="RefSeq" id="WP_188379824.1">
    <property type="nucleotide sequence ID" value="NZ_BMDI01000001.1"/>
</dbReference>
<proteinExistence type="predicted"/>
<evidence type="ECO:0000313" key="3">
    <source>
        <dbReference type="EMBL" id="GGI16905.1"/>
    </source>
</evidence>
<dbReference type="AlphaFoldDB" id="A0A8J3AQD8"/>
<name>A0A8J3AQD8_9BURK</name>
<dbReference type="InterPro" id="IPR041377">
    <property type="entry name" value="P2_N"/>
</dbReference>
<evidence type="ECO:0008006" key="5">
    <source>
        <dbReference type="Google" id="ProtNLM"/>
    </source>
</evidence>
<sequence length="276" mass="30040">MSIGRIVHYALPYSNVVATGTATNQITPGQTIECVRLKLGGGAFTIAMITRIKFKINGKTIIDLTGPQLLKINAYRGANSTDAKFLDIPFTDYFLNNEYDRMVGALDTSQGAAMLTTEVTIAGATAPELKAILMESATQKQRGGEWARFAPFMSKYLPYPFNVSTGGKLPIQLPVGQTGSTIKRIHVFHSGNMTGATVKQNSLIVHESVKDENEFEQKSKGRVPQTNMYTLDFVVDGDVTKSFNTSDAKTVELLLDFSAADSGEVIVEYLDPLANL</sequence>